<dbReference type="InterPro" id="IPR013320">
    <property type="entry name" value="ConA-like_dom_sf"/>
</dbReference>
<dbReference type="GO" id="GO:0070007">
    <property type="term" value="F:glutamic-type endopeptidase activity"/>
    <property type="evidence" value="ECO:0007669"/>
    <property type="project" value="InterPro"/>
</dbReference>
<gene>
    <name evidence="3" type="ORF">PHACADRAFT_214362</name>
</gene>
<dbReference type="RefSeq" id="XP_007401892.1">
    <property type="nucleotide sequence ID" value="XM_007401830.1"/>
</dbReference>
<sequence length="259" mass="26639">MHFIISFVLALAATTVVSMPSPKTRPEIAPTLHLIRSADGSHMLTRQADSSSQPSFSPNVAGAILNATAVTNVSASFTISPLSVFGDGNEADAFGVAIIVGIDALYCPNAGAMAGIESIVENGEASYSAFITAFPQGPVAVPGFNLSAGDNIAISITVTNATSATVVLTNESTNQTVTEVTPTGTLCMQEADWIIEDMESDGSLPPLADFSSVNFTDVSAATSSGPLDITGATIFNMEQNNTVLTSVSALPSEIDIVFV</sequence>
<organism evidence="3 4">
    <name type="scientific">Phanerochaete carnosa (strain HHB-10118-sp)</name>
    <name type="common">White-rot fungus</name>
    <name type="synonym">Peniophora carnosa</name>
    <dbReference type="NCBI Taxonomy" id="650164"/>
    <lineage>
        <taxon>Eukaryota</taxon>
        <taxon>Fungi</taxon>
        <taxon>Dikarya</taxon>
        <taxon>Basidiomycota</taxon>
        <taxon>Agaricomycotina</taxon>
        <taxon>Agaricomycetes</taxon>
        <taxon>Polyporales</taxon>
        <taxon>Phanerochaetaceae</taxon>
        <taxon>Phanerochaete</taxon>
    </lineage>
</organism>
<dbReference type="SUPFAM" id="SSF49899">
    <property type="entry name" value="Concanavalin A-like lectins/glucanases"/>
    <property type="match status" value="1"/>
</dbReference>
<feature type="chain" id="PRO_5003883967" evidence="2">
    <location>
        <begin position="19"/>
        <end position="259"/>
    </location>
</feature>
<dbReference type="PANTHER" id="PTHR37536">
    <property type="entry name" value="PUTATIVE (AFU_ORTHOLOGUE AFUA_3G02970)-RELATED"/>
    <property type="match status" value="1"/>
</dbReference>
<reference evidence="3 4" key="1">
    <citation type="journal article" date="2012" name="BMC Genomics">
        <title>Comparative genomics of the white-rot fungi, Phanerochaete carnosa and P. chrysosporium, to elucidate the genetic basis of the distinct wood types they colonize.</title>
        <authorList>
            <person name="Suzuki H."/>
            <person name="MacDonald J."/>
            <person name="Syed K."/>
            <person name="Salamov A."/>
            <person name="Hori C."/>
            <person name="Aerts A."/>
            <person name="Henrissat B."/>
            <person name="Wiebenga A."/>
            <person name="vanKuyk P.A."/>
            <person name="Barry K."/>
            <person name="Lindquist E."/>
            <person name="LaButti K."/>
            <person name="Lapidus A."/>
            <person name="Lucas S."/>
            <person name="Coutinho P."/>
            <person name="Gong Y."/>
            <person name="Samejima M."/>
            <person name="Mahadevan R."/>
            <person name="Abou-Zaid M."/>
            <person name="de Vries R.P."/>
            <person name="Igarashi K."/>
            <person name="Yadav J.S."/>
            <person name="Grigoriev I.V."/>
            <person name="Master E.R."/>
        </authorList>
    </citation>
    <scope>NUCLEOTIDE SEQUENCE [LARGE SCALE GENOMIC DNA]</scope>
    <source>
        <strain evidence="3 4">HHB-10118-sp</strain>
    </source>
</reference>
<dbReference type="PRINTS" id="PR00977">
    <property type="entry name" value="SCYTLDPTASE"/>
</dbReference>
<dbReference type="GeneID" id="18913499"/>
<accession>K5UJW6</accession>
<proteinExistence type="predicted"/>
<evidence type="ECO:0000256" key="1">
    <source>
        <dbReference type="PIRSR" id="PIRSR600250-50"/>
    </source>
</evidence>
<evidence type="ECO:0000313" key="4">
    <source>
        <dbReference type="Proteomes" id="UP000008370"/>
    </source>
</evidence>
<dbReference type="Pfam" id="PF01828">
    <property type="entry name" value="Peptidase_A4"/>
    <property type="match status" value="1"/>
</dbReference>
<evidence type="ECO:0000256" key="2">
    <source>
        <dbReference type="SAM" id="SignalP"/>
    </source>
</evidence>
<dbReference type="KEGG" id="pco:PHACADRAFT_214362"/>
<dbReference type="AlphaFoldDB" id="K5UJW6"/>
<dbReference type="InParanoid" id="K5UJW6"/>
<dbReference type="InterPro" id="IPR038656">
    <property type="entry name" value="Peptidase_G1_sf"/>
</dbReference>
<feature type="active site" description="Proton acceptor" evidence="1">
    <location>
        <position position="196"/>
    </location>
</feature>
<keyword evidence="2" id="KW-0732">Signal</keyword>
<protein>
    <submittedName>
        <fullName evidence="3">Uncharacterized protein</fullName>
    </submittedName>
</protein>
<evidence type="ECO:0000313" key="3">
    <source>
        <dbReference type="EMBL" id="EKM49841.1"/>
    </source>
</evidence>
<name>K5UJW6_PHACS</name>
<dbReference type="Gene3D" id="2.60.120.700">
    <property type="entry name" value="Peptidase G1"/>
    <property type="match status" value="1"/>
</dbReference>
<dbReference type="OrthoDB" id="2862635at2759"/>
<feature type="signal peptide" evidence="2">
    <location>
        <begin position="1"/>
        <end position="18"/>
    </location>
</feature>
<dbReference type="Proteomes" id="UP000008370">
    <property type="component" value="Unassembled WGS sequence"/>
</dbReference>
<dbReference type="InterPro" id="IPR000250">
    <property type="entry name" value="Peptidase_G1"/>
</dbReference>
<dbReference type="PANTHER" id="PTHR37536:SF1">
    <property type="entry name" value="ASPERGILLOPEPSIN, PUTAITVE (AFU_ORTHOLOGUE AFUA_7G01200)"/>
    <property type="match status" value="1"/>
</dbReference>
<dbReference type="HOGENOM" id="CLU_066466_4_0_1"/>
<dbReference type="EMBL" id="JH930480">
    <property type="protein sequence ID" value="EKM49841.1"/>
    <property type="molecule type" value="Genomic_DNA"/>
</dbReference>
<dbReference type="CDD" id="cd13426">
    <property type="entry name" value="Peptidase_G1"/>
    <property type="match status" value="1"/>
</dbReference>
<keyword evidence="4" id="KW-1185">Reference proteome</keyword>
<dbReference type="GO" id="GO:0006508">
    <property type="term" value="P:proteolysis"/>
    <property type="evidence" value="ECO:0007669"/>
    <property type="project" value="InterPro"/>
</dbReference>